<keyword evidence="3 6" id="KW-0032">Aminotransferase</keyword>
<comment type="caution">
    <text evidence="8">The sequence shown here is derived from an EMBL/GenBank/DDBJ whole genome shotgun (WGS) entry which is preliminary data.</text>
</comment>
<feature type="domain" description="Aminotransferase class I/classII large" evidence="7">
    <location>
        <begin position="31"/>
        <end position="380"/>
    </location>
</feature>
<dbReference type="CDD" id="cd00609">
    <property type="entry name" value="AAT_like"/>
    <property type="match status" value="1"/>
</dbReference>
<dbReference type="PANTHER" id="PTHR46383">
    <property type="entry name" value="ASPARTATE AMINOTRANSFERASE"/>
    <property type="match status" value="1"/>
</dbReference>
<dbReference type="PRINTS" id="PR00753">
    <property type="entry name" value="ACCSYNTHASE"/>
</dbReference>
<dbReference type="Gene3D" id="3.40.640.10">
    <property type="entry name" value="Type I PLP-dependent aspartate aminotransferase-like (Major domain)"/>
    <property type="match status" value="1"/>
</dbReference>
<dbReference type="Pfam" id="PF00155">
    <property type="entry name" value="Aminotran_1_2"/>
    <property type="match status" value="1"/>
</dbReference>
<dbReference type="PANTHER" id="PTHR46383:SF1">
    <property type="entry name" value="ASPARTATE AMINOTRANSFERASE"/>
    <property type="match status" value="1"/>
</dbReference>
<keyword evidence="9" id="KW-1185">Reference proteome</keyword>
<organism evidence="8 9">
    <name type="scientific">Candidatus Methylacidithermus pantelleriae</name>
    <dbReference type="NCBI Taxonomy" id="2744239"/>
    <lineage>
        <taxon>Bacteria</taxon>
        <taxon>Pseudomonadati</taxon>
        <taxon>Verrucomicrobiota</taxon>
        <taxon>Methylacidiphilae</taxon>
        <taxon>Methylacidiphilales</taxon>
        <taxon>Methylacidiphilaceae</taxon>
        <taxon>Candidatus Methylacidithermus</taxon>
    </lineage>
</organism>
<reference evidence="8" key="1">
    <citation type="submission" date="2021-02" db="EMBL/GenBank/DDBJ databases">
        <authorList>
            <person name="Cremers G."/>
            <person name="Picone N."/>
        </authorList>
    </citation>
    <scope>NUCLEOTIDE SEQUENCE</scope>
    <source>
        <strain evidence="8">PQ17</strain>
    </source>
</reference>
<dbReference type="SUPFAM" id="SSF53383">
    <property type="entry name" value="PLP-dependent transferases"/>
    <property type="match status" value="1"/>
</dbReference>
<accession>A0A8J2BL19</accession>
<keyword evidence="5" id="KW-0663">Pyridoxal phosphate</keyword>
<dbReference type="EC" id="2.6.1.-" evidence="6"/>
<evidence type="ECO:0000256" key="1">
    <source>
        <dbReference type="ARBA" id="ARBA00001933"/>
    </source>
</evidence>
<dbReference type="GO" id="GO:0030170">
    <property type="term" value="F:pyridoxal phosphate binding"/>
    <property type="evidence" value="ECO:0007669"/>
    <property type="project" value="InterPro"/>
</dbReference>
<dbReference type="InterPro" id="IPR015421">
    <property type="entry name" value="PyrdxlP-dep_Trfase_major"/>
</dbReference>
<dbReference type="InterPro" id="IPR015422">
    <property type="entry name" value="PyrdxlP-dep_Trfase_small"/>
</dbReference>
<dbReference type="FunFam" id="3.40.640.10:FF:000033">
    <property type="entry name" value="Aspartate aminotransferase"/>
    <property type="match status" value="1"/>
</dbReference>
<dbReference type="InterPro" id="IPR050596">
    <property type="entry name" value="AspAT/PAT-like"/>
</dbReference>
<dbReference type="Gene3D" id="3.90.1150.10">
    <property type="entry name" value="Aspartate Aminotransferase, domain 1"/>
    <property type="match status" value="1"/>
</dbReference>
<keyword evidence="4 6" id="KW-0808">Transferase</keyword>
<evidence type="ECO:0000313" key="9">
    <source>
        <dbReference type="Proteomes" id="UP000663859"/>
    </source>
</evidence>
<dbReference type="AlphaFoldDB" id="A0A8J2BL19"/>
<comment type="cofactor">
    <cofactor evidence="1 6">
        <name>pyridoxal 5'-phosphate</name>
        <dbReference type="ChEBI" id="CHEBI:597326"/>
    </cofactor>
</comment>
<name>A0A8J2BL19_9BACT</name>
<protein>
    <recommendedName>
        <fullName evidence="6">Aminotransferase</fullName>
        <ecNumber evidence="6">2.6.1.-</ecNumber>
    </recommendedName>
</protein>
<evidence type="ECO:0000256" key="4">
    <source>
        <dbReference type="ARBA" id="ARBA00022679"/>
    </source>
</evidence>
<proteinExistence type="inferred from homology"/>
<sequence length="388" mass="42751">MELARRVRHLSPSLTLALDSKAKAMRAQGVDIVNFASGEPDFDTPEHIKAAAMGALDAGFTKYTPPGGIPELRRAISEKLKADNGLDYSPEQIVVTAGAKQACLNVLLAVVEPEDEVIIPSPYWVSYPEMVKLAGGEPVLVPTRRENGYKITPEEFADHMTPRTRLIILNSPHNPTGSLYSEKELQALAQLAAEEEILILSDEIYEKLVYDGRKAPSVAALGSLFYELCFTVNGFSKAYAMTGWRLGYVAAPRWAAEAIESIQSHTSSHATSFAQRGALAAYKGPQDCVAEMVAELDRRRQRMMQWLNKMDGLTYVPPHGAFYIFADITALGLDSRSFCEQLLEREHVVAVPGIVFGEDSSVRLSYATTLEEIDRGMERVARFVASLH</sequence>
<dbReference type="GO" id="GO:0008483">
    <property type="term" value="F:transaminase activity"/>
    <property type="evidence" value="ECO:0007669"/>
    <property type="project" value="UniProtKB-KW"/>
</dbReference>
<dbReference type="EMBL" id="CAJNOB010000018">
    <property type="protein sequence ID" value="CAF0698157.1"/>
    <property type="molecule type" value="Genomic_DNA"/>
</dbReference>
<evidence type="ECO:0000259" key="7">
    <source>
        <dbReference type="Pfam" id="PF00155"/>
    </source>
</evidence>
<gene>
    <name evidence="8" type="primary">aspC</name>
    <name evidence="8" type="ORF">MPNT_250010</name>
</gene>
<evidence type="ECO:0000256" key="2">
    <source>
        <dbReference type="ARBA" id="ARBA00007441"/>
    </source>
</evidence>
<dbReference type="InterPro" id="IPR004839">
    <property type="entry name" value="Aminotransferase_I/II_large"/>
</dbReference>
<evidence type="ECO:0000256" key="6">
    <source>
        <dbReference type="RuleBase" id="RU000481"/>
    </source>
</evidence>
<dbReference type="InterPro" id="IPR015424">
    <property type="entry name" value="PyrdxlP-dep_Trfase"/>
</dbReference>
<dbReference type="Proteomes" id="UP000663859">
    <property type="component" value="Unassembled WGS sequence"/>
</dbReference>
<evidence type="ECO:0000256" key="3">
    <source>
        <dbReference type="ARBA" id="ARBA00022576"/>
    </source>
</evidence>
<dbReference type="PROSITE" id="PS00105">
    <property type="entry name" value="AA_TRANSFER_CLASS_1"/>
    <property type="match status" value="1"/>
</dbReference>
<dbReference type="RefSeq" id="WP_174583271.1">
    <property type="nucleotide sequence ID" value="NZ_CAJNOB010000018.1"/>
</dbReference>
<evidence type="ECO:0000313" key="8">
    <source>
        <dbReference type="EMBL" id="CAF0698157.1"/>
    </source>
</evidence>
<dbReference type="GO" id="GO:0006520">
    <property type="term" value="P:amino acid metabolic process"/>
    <property type="evidence" value="ECO:0007669"/>
    <property type="project" value="InterPro"/>
</dbReference>
<comment type="similarity">
    <text evidence="2 6">Belongs to the class-I pyridoxal-phosphate-dependent aminotransferase family.</text>
</comment>
<dbReference type="InterPro" id="IPR004838">
    <property type="entry name" value="NHTrfase_class1_PyrdxlP-BS"/>
</dbReference>
<evidence type="ECO:0000256" key="5">
    <source>
        <dbReference type="ARBA" id="ARBA00022898"/>
    </source>
</evidence>